<protein>
    <submittedName>
        <fullName evidence="1">Uncharacterized protein</fullName>
    </submittedName>
</protein>
<sequence>MADVYIGKTALDTNFGPKGVTSILYTKYSTGKEYIVQDPDRVKNIRYLDGVRPKNDIVQMRSRMPLIYATTAKNAPEIIKNQKIPAENRQDIIGYGHYLWENVPDAKRYSKKREWNISSCRCLFS</sequence>
<accession>A0ABR2J003</accession>
<evidence type="ECO:0000313" key="2">
    <source>
        <dbReference type="Proteomes" id="UP001470230"/>
    </source>
</evidence>
<organism evidence="1 2">
    <name type="scientific">Tritrichomonas musculus</name>
    <dbReference type="NCBI Taxonomy" id="1915356"/>
    <lineage>
        <taxon>Eukaryota</taxon>
        <taxon>Metamonada</taxon>
        <taxon>Parabasalia</taxon>
        <taxon>Tritrichomonadida</taxon>
        <taxon>Tritrichomonadidae</taxon>
        <taxon>Tritrichomonas</taxon>
    </lineage>
</organism>
<dbReference type="EMBL" id="JAPFFF010000014">
    <property type="protein sequence ID" value="KAK8871134.1"/>
    <property type="molecule type" value="Genomic_DNA"/>
</dbReference>
<proteinExistence type="predicted"/>
<dbReference type="Proteomes" id="UP001470230">
    <property type="component" value="Unassembled WGS sequence"/>
</dbReference>
<keyword evidence="2" id="KW-1185">Reference proteome</keyword>
<gene>
    <name evidence="1" type="ORF">M9Y10_009047</name>
</gene>
<evidence type="ECO:0000313" key="1">
    <source>
        <dbReference type="EMBL" id="KAK8871134.1"/>
    </source>
</evidence>
<reference evidence="1 2" key="1">
    <citation type="submission" date="2024-04" db="EMBL/GenBank/DDBJ databases">
        <title>Tritrichomonas musculus Genome.</title>
        <authorList>
            <person name="Alves-Ferreira E."/>
            <person name="Grigg M."/>
            <person name="Lorenzi H."/>
            <person name="Galac M."/>
        </authorList>
    </citation>
    <scope>NUCLEOTIDE SEQUENCE [LARGE SCALE GENOMIC DNA]</scope>
    <source>
        <strain evidence="1 2">EAF2021</strain>
    </source>
</reference>
<name>A0ABR2J003_9EUKA</name>
<comment type="caution">
    <text evidence="1">The sequence shown here is derived from an EMBL/GenBank/DDBJ whole genome shotgun (WGS) entry which is preliminary data.</text>
</comment>